<dbReference type="NCBIfam" id="TIGR04360">
    <property type="entry name" value="other_trbK"/>
    <property type="match status" value="1"/>
</dbReference>
<gene>
    <name evidence="2" type="ORF">FHR20_001204</name>
</gene>
<comment type="caution">
    <text evidence="2">The sequence shown here is derived from an EMBL/GenBank/DDBJ whole genome shotgun (WGS) entry which is preliminary data.</text>
</comment>
<dbReference type="EMBL" id="JAASQV010000001">
    <property type="protein sequence ID" value="NIJ64273.1"/>
    <property type="molecule type" value="Genomic_DNA"/>
</dbReference>
<protein>
    <submittedName>
        <fullName evidence="2">Conjugative transfer region protein TrbK</fullName>
    </submittedName>
</protein>
<evidence type="ECO:0000313" key="3">
    <source>
        <dbReference type="Proteomes" id="UP000564677"/>
    </source>
</evidence>
<name>A0A7X5ZVC9_9SPHN</name>
<dbReference type="Proteomes" id="UP000564677">
    <property type="component" value="Unassembled WGS sequence"/>
</dbReference>
<sequence length="124" mass="12821">MSISVDSKLLARIGAIVFVAIAITMTAIQMRDASKGSPSPESAHATVIEPDADPLRGELIRCQAIGAAGASDTACLRAWAENRRRFLAPGSRPQAAIAEPIQAIPGTASDAVVKESTPAQDAGR</sequence>
<accession>A0A7X5ZVC9</accession>
<reference evidence="2 3" key="1">
    <citation type="submission" date="2020-03" db="EMBL/GenBank/DDBJ databases">
        <title>Genomic Encyclopedia of Type Strains, Phase IV (KMG-IV): sequencing the most valuable type-strain genomes for metagenomic binning, comparative biology and taxonomic classification.</title>
        <authorList>
            <person name="Goeker M."/>
        </authorList>
    </citation>
    <scope>NUCLEOTIDE SEQUENCE [LARGE SCALE GENOMIC DNA]</scope>
    <source>
        <strain evidence="2 3">DSM 4733</strain>
    </source>
</reference>
<dbReference type="RefSeq" id="WP_208413421.1">
    <property type="nucleotide sequence ID" value="NZ_JAASQV010000001.1"/>
</dbReference>
<dbReference type="InterPro" id="IPR027587">
    <property type="entry name" value="TrbK"/>
</dbReference>
<dbReference type="Pfam" id="PF20084">
    <property type="entry name" value="TrbK"/>
    <property type="match status" value="1"/>
</dbReference>
<keyword evidence="1" id="KW-0812">Transmembrane</keyword>
<feature type="transmembrane region" description="Helical" evidence="1">
    <location>
        <begin position="9"/>
        <end position="28"/>
    </location>
</feature>
<keyword evidence="1" id="KW-1133">Transmembrane helix</keyword>
<keyword evidence="3" id="KW-1185">Reference proteome</keyword>
<keyword evidence="1" id="KW-0472">Membrane</keyword>
<evidence type="ECO:0000313" key="2">
    <source>
        <dbReference type="EMBL" id="NIJ64273.1"/>
    </source>
</evidence>
<evidence type="ECO:0000256" key="1">
    <source>
        <dbReference type="SAM" id="Phobius"/>
    </source>
</evidence>
<dbReference type="AlphaFoldDB" id="A0A7X5ZVC9"/>
<organism evidence="2 3">
    <name type="scientific">Sphingomonas leidyi</name>
    <dbReference type="NCBI Taxonomy" id="68569"/>
    <lineage>
        <taxon>Bacteria</taxon>
        <taxon>Pseudomonadati</taxon>
        <taxon>Pseudomonadota</taxon>
        <taxon>Alphaproteobacteria</taxon>
        <taxon>Sphingomonadales</taxon>
        <taxon>Sphingomonadaceae</taxon>
        <taxon>Sphingomonas</taxon>
    </lineage>
</organism>
<proteinExistence type="predicted"/>